<dbReference type="Proteomes" id="UP000824239">
    <property type="component" value="Unassembled WGS sequence"/>
</dbReference>
<name>A0A9D1IX30_9FIRM</name>
<dbReference type="EMBL" id="DVHE01000039">
    <property type="protein sequence ID" value="HIR50544.1"/>
    <property type="molecule type" value="Genomic_DNA"/>
</dbReference>
<evidence type="ECO:0000313" key="2">
    <source>
        <dbReference type="Proteomes" id="UP000824239"/>
    </source>
</evidence>
<sequence length="51" mass="5879">MKKRENPLDIPGDILYYNQARVQKEWAQYAMKREIASKTVTSAEYVRSSGG</sequence>
<reference evidence="1" key="1">
    <citation type="submission" date="2020-10" db="EMBL/GenBank/DDBJ databases">
        <authorList>
            <person name="Gilroy R."/>
        </authorList>
    </citation>
    <scope>NUCLEOTIDE SEQUENCE</scope>
    <source>
        <strain evidence="1">ChiBcec15-4380</strain>
    </source>
</reference>
<evidence type="ECO:0000313" key="1">
    <source>
        <dbReference type="EMBL" id="HIR50544.1"/>
    </source>
</evidence>
<gene>
    <name evidence="1" type="ORF">IAA53_04550</name>
</gene>
<protein>
    <submittedName>
        <fullName evidence="1">Uncharacterized protein</fullName>
    </submittedName>
</protein>
<reference evidence="1" key="2">
    <citation type="journal article" date="2021" name="PeerJ">
        <title>Extensive microbial diversity within the chicken gut microbiome revealed by metagenomics and culture.</title>
        <authorList>
            <person name="Gilroy R."/>
            <person name="Ravi A."/>
            <person name="Getino M."/>
            <person name="Pursley I."/>
            <person name="Horton D.L."/>
            <person name="Alikhan N.F."/>
            <person name="Baker D."/>
            <person name="Gharbi K."/>
            <person name="Hall N."/>
            <person name="Watson M."/>
            <person name="Adriaenssens E.M."/>
            <person name="Foster-Nyarko E."/>
            <person name="Jarju S."/>
            <person name="Secka A."/>
            <person name="Antonio M."/>
            <person name="Oren A."/>
            <person name="Chaudhuri R.R."/>
            <person name="La Ragione R."/>
            <person name="Hildebrand F."/>
            <person name="Pallen M.J."/>
        </authorList>
    </citation>
    <scope>NUCLEOTIDE SEQUENCE</scope>
    <source>
        <strain evidence="1">ChiBcec15-4380</strain>
    </source>
</reference>
<dbReference type="AlphaFoldDB" id="A0A9D1IX30"/>
<accession>A0A9D1IX30</accession>
<comment type="caution">
    <text evidence="1">The sequence shown here is derived from an EMBL/GenBank/DDBJ whole genome shotgun (WGS) entry which is preliminary data.</text>
</comment>
<organism evidence="1 2">
    <name type="scientific">Candidatus Avoscillospira avicola</name>
    <dbReference type="NCBI Taxonomy" id="2840706"/>
    <lineage>
        <taxon>Bacteria</taxon>
        <taxon>Bacillati</taxon>
        <taxon>Bacillota</taxon>
        <taxon>Clostridia</taxon>
        <taxon>Eubacteriales</taxon>
        <taxon>Oscillospiraceae</taxon>
        <taxon>Oscillospiraceae incertae sedis</taxon>
        <taxon>Candidatus Avoscillospira</taxon>
    </lineage>
</organism>
<proteinExistence type="predicted"/>